<evidence type="ECO:0000313" key="2">
    <source>
        <dbReference type="Proteomes" id="UP001242811"/>
    </source>
</evidence>
<keyword evidence="2" id="KW-1185">Reference proteome</keyword>
<gene>
    <name evidence="1" type="ORF">QOZ95_002775</name>
</gene>
<proteinExistence type="predicted"/>
<reference evidence="1 2" key="1">
    <citation type="submission" date="2023-07" db="EMBL/GenBank/DDBJ databases">
        <title>Genomic Encyclopedia of Type Strains, Phase IV (KMG-IV): sequencing the most valuable type-strain genomes for metagenomic binning, comparative biology and taxonomic classification.</title>
        <authorList>
            <person name="Goeker M."/>
        </authorList>
    </citation>
    <scope>NUCLEOTIDE SEQUENCE [LARGE SCALE GENOMIC DNA]</scope>
    <source>
        <strain evidence="1 2">DSM 14914</strain>
    </source>
</reference>
<comment type="caution">
    <text evidence="1">The sequence shown here is derived from an EMBL/GenBank/DDBJ whole genome shotgun (WGS) entry which is preliminary data.</text>
</comment>
<sequence length="77" mass="8847">MNRSAANRLKSTLFLKLVCVAFLTHKRTYLALRKNETKEVERERSGRNGAVEALAFALKAFRRKARFGSITFPDFNL</sequence>
<name>A0ABU0KYW7_9BACL</name>
<protein>
    <recommendedName>
        <fullName evidence="3">Secreted protein</fullName>
    </recommendedName>
</protein>
<organism evidence="1 2">
    <name type="scientific">Paenibacillus brasilensis</name>
    <dbReference type="NCBI Taxonomy" id="128574"/>
    <lineage>
        <taxon>Bacteria</taxon>
        <taxon>Bacillati</taxon>
        <taxon>Bacillota</taxon>
        <taxon>Bacilli</taxon>
        <taxon>Bacillales</taxon>
        <taxon>Paenibacillaceae</taxon>
        <taxon>Paenibacillus</taxon>
    </lineage>
</organism>
<evidence type="ECO:0000313" key="1">
    <source>
        <dbReference type="EMBL" id="MDQ0494610.1"/>
    </source>
</evidence>
<dbReference type="EMBL" id="JAUSWA010000014">
    <property type="protein sequence ID" value="MDQ0494610.1"/>
    <property type="molecule type" value="Genomic_DNA"/>
</dbReference>
<evidence type="ECO:0008006" key="3">
    <source>
        <dbReference type="Google" id="ProtNLM"/>
    </source>
</evidence>
<accession>A0ABU0KYW7</accession>
<dbReference type="Proteomes" id="UP001242811">
    <property type="component" value="Unassembled WGS sequence"/>
</dbReference>